<gene>
    <name evidence="2" type="ORF">MTR67_012750</name>
</gene>
<organism evidence="2 3">
    <name type="scientific">Solanum verrucosum</name>
    <dbReference type="NCBI Taxonomy" id="315347"/>
    <lineage>
        <taxon>Eukaryota</taxon>
        <taxon>Viridiplantae</taxon>
        <taxon>Streptophyta</taxon>
        <taxon>Embryophyta</taxon>
        <taxon>Tracheophyta</taxon>
        <taxon>Spermatophyta</taxon>
        <taxon>Magnoliopsida</taxon>
        <taxon>eudicotyledons</taxon>
        <taxon>Gunneridae</taxon>
        <taxon>Pentapetalae</taxon>
        <taxon>asterids</taxon>
        <taxon>lamiids</taxon>
        <taxon>Solanales</taxon>
        <taxon>Solanaceae</taxon>
        <taxon>Solanoideae</taxon>
        <taxon>Solaneae</taxon>
        <taxon>Solanum</taxon>
    </lineage>
</organism>
<protein>
    <recommendedName>
        <fullName evidence="1">Reverse transcriptase domain-containing protein</fullName>
    </recommendedName>
</protein>
<dbReference type="SUPFAM" id="SSF56219">
    <property type="entry name" value="DNase I-like"/>
    <property type="match status" value="1"/>
</dbReference>
<evidence type="ECO:0000313" key="2">
    <source>
        <dbReference type="EMBL" id="WMV19365.1"/>
    </source>
</evidence>
<proteinExistence type="predicted"/>
<dbReference type="PANTHER" id="PTHR31635">
    <property type="entry name" value="REVERSE TRANSCRIPTASE DOMAIN-CONTAINING PROTEIN-RELATED"/>
    <property type="match status" value="1"/>
</dbReference>
<name>A0AAF0QDM7_SOLVR</name>
<reference evidence="2" key="1">
    <citation type="submission" date="2023-08" db="EMBL/GenBank/DDBJ databases">
        <title>A de novo genome assembly of Solanum verrucosum Schlechtendal, a Mexican diploid species geographically isolated from the other diploid A-genome species in potato relatives.</title>
        <authorList>
            <person name="Hosaka K."/>
        </authorList>
    </citation>
    <scope>NUCLEOTIDE SEQUENCE</scope>
    <source>
        <tissue evidence="2">Young leaves</tissue>
    </source>
</reference>
<dbReference type="PANTHER" id="PTHR31635:SF196">
    <property type="entry name" value="REVERSE TRANSCRIPTASE DOMAIN-CONTAINING PROTEIN-RELATED"/>
    <property type="match status" value="1"/>
</dbReference>
<evidence type="ECO:0000259" key="1">
    <source>
        <dbReference type="PROSITE" id="PS50878"/>
    </source>
</evidence>
<dbReference type="InterPro" id="IPR043502">
    <property type="entry name" value="DNA/RNA_pol_sf"/>
</dbReference>
<dbReference type="InterPro" id="IPR036691">
    <property type="entry name" value="Endo/exonu/phosph_ase_sf"/>
</dbReference>
<dbReference type="Pfam" id="PF03372">
    <property type="entry name" value="Exo_endo_phos"/>
    <property type="match status" value="1"/>
</dbReference>
<accession>A0AAF0QDM7</accession>
<sequence length="629" mass="73172">MSGENSDFFWFVTAVYADCKRVERRVLWGELYAAGGRCAGPWVVGGDFNVIRYPNERTNCFRINGAISEFSKCIEEMELVDPHLFGGSYTWRRGENHRSASRIDRFLYSSSWEEQFTLIKQAVLPKIGSDHNPIMLSCGELNFKKKYFKFESWWLRVEGFKEKVQQWWGAFVVKGRPNYMLAEKLKMLKEKLKEWSRNNRGNWKQRKCDILNQLSALEAIQEQRTLTDDEAMQKSNLALEFEEVARNEEIAWRQRSRIQWLKQGDKNTKYFHRIATAHKRVNSIDNLKVDGMEVTDAEEIKEAIQNYYKNLYKEAEEWRPELVLHKATRISAGEQEELQRQFEEDEILEGIKLCAMEKAPGPDGFPMSFYLAFWELIKEDILKTLQYFYEYQKFEKSLNATFIALIPKKVGASELKDFRPISLIGGIYKIVAKILAERLKKVVNNLVNKHQMAFIKGRQIMDATLIASECVDSRLKGAETGVMCKLDIEKAYDHGNWRFLLNTLSQMGFGEKWLKWIDFCIKTVKFSVLVNGEPVGVFGSEKGLRQGDPLSPFLFILAMEVFDSMMRITLQNRWIKGFEIGNSRGEIMEVCHLQYADDTVIFCEPKVEQIGYIRMILTIFEASSGLKVN</sequence>
<dbReference type="InterPro" id="IPR005135">
    <property type="entry name" value="Endo/exonuclease/phosphatase"/>
</dbReference>
<dbReference type="AlphaFoldDB" id="A0AAF0QDM7"/>
<dbReference type="EMBL" id="CP133614">
    <property type="protein sequence ID" value="WMV19365.1"/>
    <property type="molecule type" value="Genomic_DNA"/>
</dbReference>
<keyword evidence="3" id="KW-1185">Reference proteome</keyword>
<dbReference type="Gene3D" id="3.60.10.10">
    <property type="entry name" value="Endonuclease/exonuclease/phosphatase"/>
    <property type="match status" value="1"/>
</dbReference>
<dbReference type="Proteomes" id="UP001234989">
    <property type="component" value="Chromosome 3"/>
</dbReference>
<dbReference type="Pfam" id="PF00078">
    <property type="entry name" value="RVT_1"/>
    <property type="match status" value="1"/>
</dbReference>
<dbReference type="CDD" id="cd01650">
    <property type="entry name" value="RT_nLTR_like"/>
    <property type="match status" value="1"/>
</dbReference>
<dbReference type="PROSITE" id="PS50878">
    <property type="entry name" value="RT_POL"/>
    <property type="match status" value="1"/>
</dbReference>
<dbReference type="GO" id="GO:0003824">
    <property type="term" value="F:catalytic activity"/>
    <property type="evidence" value="ECO:0007669"/>
    <property type="project" value="InterPro"/>
</dbReference>
<evidence type="ECO:0000313" key="3">
    <source>
        <dbReference type="Proteomes" id="UP001234989"/>
    </source>
</evidence>
<dbReference type="InterPro" id="IPR000477">
    <property type="entry name" value="RT_dom"/>
</dbReference>
<feature type="domain" description="Reverse transcriptase" evidence="1">
    <location>
        <begin position="387"/>
        <end position="629"/>
    </location>
</feature>
<dbReference type="SUPFAM" id="SSF56672">
    <property type="entry name" value="DNA/RNA polymerases"/>
    <property type="match status" value="1"/>
</dbReference>